<reference evidence="2 3" key="1">
    <citation type="submission" date="2025-04" db="UniProtKB">
        <authorList>
            <consortium name="RefSeq"/>
        </authorList>
    </citation>
    <scope>IDENTIFICATION</scope>
</reference>
<dbReference type="GeneID" id="112493647"/>
<keyword evidence="1" id="KW-1185">Reference proteome</keyword>
<dbReference type="KEGG" id="ccin:112493647"/>
<dbReference type="AlphaFoldDB" id="A0AAJ7R898"/>
<evidence type="ECO:0000313" key="2">
    <source>
        <dbReference type="RefSeq" id="XP_024935745.1"/>
    </source>
</evidence>
<evidence type="ECO:0000313" key="1">
    <source>
        <dbReference type="Proteomes" id="UP000694920"/>
    </source>
</evidence>
<organism evidence="1 2">
    <name type="scientific">Cephus cinctus</name>
    <name type="common">Wheat stem sawfly</name>
    <dbReference type="NCBI Taxonomy" id="211228"/>
    <lineage>
        <taxon>Eukaryota</taxon>
        <taxon>Metazoa</taxon>
        <taxon>Ecdysozoa</taxon>
        <taxon>Arthropoda</taxon>
        <taxon>Hexapoda</taxon>
        <taxon>Insecta</taxon>
        <taxon>Pterygota</taxon>
        <taxon>Neoptera</taxon>
        <taxon>Endopterygota</taxon>
        <taxon>Hymenoptera</taxon>
        <taxon>Cephoidea</taxon>
        <taxon>Cephidae</taxon>
        <taxon>Cephus</taxon>
    </lineage>
</organism>
<gene>
    <name evidence="2 3" type="primary">LOC112493647</name>
</gene>
<accession>A0AAJ7R898</accession>
<name>A0AAJ7R898_CEPCN</name>
<evidence type="ECO:0000313" key="3">
    <source>
        <dbReference type="RefSeq" id="XP_024935746.1"/>
    </source>
</evidence>
<sequence>MHLTRTALYSIRITLNQSNGSPVYRKSGVDRGTARSALLLATLGVSLSMFSLKQMLASSSHQSRLRRFQ</sequence>
<protein>
    <submittedName>
        <fullName evidence="2 3">Uncharacterized protein LOC112493647</fullName>
    </submittedName>
</protein>
<dbReference type="RefSeq" id="XP_024935745.1">
    <property type="nucleotide sequence ID" value="XM_025079977.1"/>
</dbReference>
<dbReference type="Proteomes" id="UP000694920">
    <property type="component" value="Unplaced"/>
</dbReference>
<dbReference type="RefSeq" id="XP_024935746.1">
    <property type="nucleotide sequence ID" value="XM_025079978.1"/>
</dbReference>
<proteinExistence type="predicted"/>